<dbReference type="SUPFAM" id="SSF57756">
    <property type="entry name" value="Retrovirus zinc finger-like domains"/>
    <property type="match status" value="1"/>
</dbReference>
<name>A0A6L2K1K1_TANCI</name>
<evidence type="ECO:0000256" key="2">
    <source>
        <dbReference type="SAM" id="MobiDB-lite"/>
    </source>
</evidence>
<dbReference type="Gene3D" id="4.10.60.10">
    <property type="entry name" value="Zinc finger, CCHC-type"/>
    <property type="match status" value="1"/>
</dbReference>
<sequence length="949" mass="107368">MLKQGDYEIWRLRIEQYFQVQDYALWDVIENGNSIVPVTQTTTAEGGAITTTISSPITTEEKIKKKNDVKEYLNLKFLRSLPSEWNNHVVVWSNKPDLDTMSIDDLYNNFKIFEQKVKGTASSNSSSQNMAFVSSLSTNEVHTAYGVSNASTQSSTASTQKTGNKITINGSDTTGFDKSNVECYNCHKMGHFARECRGPRNQDSRNRYPDSSRRTMHVEETPPKAMVSIDRVGFDWSYMVEDEVPTNTALMAFSDYETDLSYSSLEEFKQPEFESYGPKSCEIESKNASEDIPNELKEYHVAPLVKDKVSDNKDCSVESPVVVEKKTVVPTIAKVEVVRPKQQEKLVRKTVRAEMYRPKAVNTARPKAVNTARPSPAVVNAVRENQVNVVKAFACWVWRPTKPNGASITLKRHNYIDVRGRSKEFSVARTPQKNSVAERRNRTLIEAARTILADSKLPITFWAEAVNTACYVQNKALVVTPYNKTPYELFRGRSPALSFMRPFGCHVTILNTLDHLGKFDRKADEEENLHIKFLENKPIVGGAGLEWLFDIDMLTKLMNYVPVVAGTKSNDFADGSPLFDSSPKISDDAGSPSSGDARKKHDEVSDKDNGASNELNSAFENLNIVYLDDPKMPGLETIETYDDFEEEDDFTKLESLIHVSPTPTTRIHKNHPLKQVIGSLNTLVQTRRKLKPTNEQGFISGVYEGKTHEDLNTCLFACFLLQIEPTRVAKSLSNPAWVEAMQEELLQLNYKRFEFWWIGLRIDVKSDFLYERIEDEVYVCQPLGFEDPDHPNKKGDGIFINQDKYVAEVLRKFNFLDVKSVSTPVDMEKTLVKDADDDDVDVHLYRSMTRSLMYLTTSRPDIIDYAGASLDRKFTTMGCQFLGGRLIPWQYKKQTMVAISTTKVEYMATASCYGQTATVRTVDNGEQEITATVDGKEFTVTEASVRRHL</sequence>
<dbReference type="SUPFAM" id="SSF53098">
    <property type="entry name" value="Ribonuclease H-like"/>
    <property type="match status" value="1"/>
</dbReference>
<feature type="domain" description="CCHC-type" evidence="3">
    <location>
        <begin position="183"/>
        <end position="197"/>
    </location>
</feature>
<reference evidence="5" key="1">
    <citation type="journal article" date="2019" name="Sci. Rep.">
        <title>Draft genome of Tanacetum cinerariifolium, the natural source of mosquito coil.</title>
        <authorList>
            <person name="Yamashiro T."/>
            <person name="Shiraishi A."/>
            <person name="Satake H."/>
            <person name="Nakayama K."/>
        </authorList>
    </citation>
    <scope>NUCLEOTIDE SEQUENCE</scope>
</reference>
<dbReference type="InterPro" id="IPR039537">
    <property type="entry name" value="Retrotran_Ty1/copia-like"/>
</dbReference>
<organism evidence="5">
    <name type="scientific">Tanacetum cinerariifolium</name>
    <name type="common">Dalmatian daisy</name>
    <name type="synonym">Chrysanthemum cinerariifolium</name>
    <dbReference type="NCBI Taxonomy" id="118510"/>
    <lineage>
        <taxon>Eukaryota</taxon>
        <taxon>Viridiplantae</taxon>
        <taxon>Streptophyta</taxon>
        <taxon>Embryophyta</taxon>
        <taxon>Tracheophyta</taxon>
        <taxon>Spermatophyta</taxon>
        <taxon>Magnoliopsida</taxon>
        <taxon>eudicotyledons</taxon>
        <taxon>Gunneridae</taxon>
        <taxon>Pentapetalae</taxon>
        <taxon>asterids</taxon>
        <taxon>campanulids</taxon>
        <taxon>Asterales</taxon>
        <taxon>Asteraceae</taxon>
        <taxon>Asteroideae</taxon>
        <taxon>Anthemideae</taxon>
        <taxon>Anthemidinae</taxon>
        <taxon>Tanacetum</taxon>
    </lineage>
</organism>
<accession>A0A6L2K1K1</accession>
<keyword evidence="1" id="KW-0862">Zinc</keyword>
<evidence type="ECO:0000259" key="4">
    <source>
        <dbReference type="PROSITE" id="PS50994"/>
    </source>
</evidence>
<evidence type="ECO:0000256" key="1">
    <source>
        <dbReference type="PROSITE-ProRule" id="PRU00047"/>
    </source>
</evidence>
<dbReference type="InterPro" id="IPR001878">
    <property type="entry name" value="Znf_CCHC"/>
</dbReference>
<dbReference type="InterPro" id="IPR036875">
    <property type="entry name" value="Znf_CCHC_sf"/>
</dbReference>
<dbReference type="InterPro" id="IPR012337">
    <property type="entry name" value="RNaseH-like_sf"/>
</dbReference>
<dbReference type="GO" id="GO:0008270">
    <property type="term" value="F:zinc ion binding"/>
    <property type="evidence" value="ECO:0007669"/>
    <property type="project" value="UniProtKB-KW"/>
</dbReference>
<dbReference type="Pfam" id="PF00098">
    <property type="entry name" value="zf-CCHC"/>
    <property type="match status" value="1"/>
</dbReference>
<dbReference type="GO" id="GO:0015074">
    <property type="term" value="P:DNA integration"/>
    <property type="evidence" value="ECO:0007669"/>
    <property type="project" value="InterPro"/>
</dbReference>
<feature type="region of interest" description="Disordered" evidence="2">
    <location>
        <begin position="579"/>
        <end position="614"/>
    </location>
</feature>
<feature type="domain" description="Integrase catalytic" evidence="4">
    <location>
        <begin position="404"/>
        <end position="494"/>
    </location>
</feature>
<keyword evidence="1" id="KW-0479">Metal-binding</keyword>
<dbReference type="PROSITE" id="PS50158">
    <property type="entry name" value="ZF_CCHC"/>
    <property type="match status" value="1"/>
</dbReference>
<dbReference type="PROSITE" id="PS50994">
    <property type="entry name" value="INTEGRASE"/>
    <property type="match status" value="1"/>
</dbReference>
<evidence type="ECO:0000259" key="3">
    <source>
        <dbReference type="PROSITE" id="PS50158"/>
    </source>
</evidence>
<feature type="compositionally biased region" description="Basic and acidic residues" evidence="2">
    <location>
        <begin position="596"/>
        <end position="609"/>
    </location>
</feature>
<comment type="caution">
    <text evidence="5">The sequence shown here is derived from an EMBL/GenBank/DDBJ whole genome shotgun (WGS) entry which is preliminary data.</text>
</comment>
<feature type="region of interest" description="Disordered" evidence="2">
    <location>
        <begin position="197"/>
        <end position="218"/>
    </location>
</feature>
<proteinExistence type="predicted"/>
<protein>
    <submittedName>
        <fullName evidence="5">Uncharacterized protein</fullName>
    </submittedName>
</protein>
<dbReference type="EMBL" id="BKCJ010001503">
    <property type="protein sequence ID" value="GEU41935.1"/>
    <property type="molecule type" value="Genomic_DNA"/>
</dbReference>
<dbReference type="InterPro" id="IPR036397">
    <property type="entry name" value="RNaseH_sf"/>
</dbReference>
<dbReference type="GO" id="GO:0003676">
    <property type="term" value="F:nucleic acid binding"/>
    <property type="evidence" value="ECO:0007669"/>
    <property type="project" value="InterPro"/>
</dbReference>
<dbReference type="PANTHER" id="PTHR42648:SF32">
    <property type="entry name" value="RIBONUCLEASE H-LIKE DOMAIN, GAG-PRE-INTEGRASE DOMAIN PROTEIN-RELATED"/>
    <property type="match status" value="1"/>
</dbReference>
<dbReference type="InterPro" id="IPR001584">
    <property type="entry name" value="Integrase_cat-core"/>
</dbReference>
<gene>
    <name evidence="5" type="ORF">Tci_013913</name>
</gene>
<dbReference type="AlphaFoldDB" id="A0A6L2K1K1"/>
<dbReference type="SMART" id="SM00343">
    <property type="entry name" value="ZnF_C2HC"/>
    <property type="match status" value="1"/>
</dbReference>
<dbReference type="PANTHER" id="PTHR42648">
    <property type="entry name" value="TRANSPOSASE, PUTATIVE-RELATED"/>
    <property type="match status" value="1"/>
</dbReference>
<dbReference type="Gene3D" id="3.30.420.10">
    <property type="entry name" value="Ribonuclease H-like superfamily/Ribonuclease H"/>
    <property type="match status" value="1"/>
</dbReference>
<evidence type="ECO:0000313" key="5">
    <source>
        <dbReference type="EMBL" id="GEU41935.1"/>
    </source>
</evidence>
<keyword evidence="1" id="KW-0863">Zinc-finger</keyword>